<reference evidence="1 2" key="1">
    <citation type="submission" date="2018-08" db="EMBL/GenBank/DDBJ databases">
        <title>Neisseria zalophi ATCC BAA-2455 complete genome.</title>
        <authorList>
            <person name="Veseli I.A."/>
            <person name="Buttler R."/>
            <person name="Mascarenhas dos Santos A.C."/>
            <person name="Pombert J.-F."/>
        </authorList>
    </citation>
    <scope>NUCLEOTIDE SEQUENCE [LARGE SCALE GENOMIC DNA]</scope>
    <source>
        <strain evidence="1 2">ATCC BAA-2455</strain>
    </source>
</reference>
<dbReference type="InterPro" id="IPR011990">
    <property type="entry name" value="TPR-like_helical_dom_sf"/>
</dbReference>
<dbReference type="Gene3D" id="1.25.40.10">
    <property type="entry name" value="Tetratricopeptide repeat domain"/>
    <property type="match status" value="2"/>
</dbReference>
<dbReference type="OrthoDB" id="8587079at2"/>
<accession>A0A5J6PWS7</accession>
<organism evidence="1 2">
    <name type="scientific">Neisseria zalophi</name>
    <dbReference type="NCBI Taxonomy" id="640030"/>
    <lineage>
        <taxon>Bacteria</taxon>
        <taxon>Pseudomonadati</taxon>
        <taxon>Pseudomonadota</taxon>
        <taxon>Betaproteobacteria</taxon>
        <taxon>Neisseriales</taxon>
        <taxon>Neisseriaceae</taxon>
        <taxon>Neisseria</taxon>
    </lineage>
</organism>
<dbReference type="RefSeq" id="WP_151049448.1">
    <property type="nucleotide sequence ID" value="NZ_CP031700.1"/>
</dbReference>
<dbReference type="Proteomes" id="UP000325713">
    <property type="component" value="Chromosome"/>
</dbReference>
<dbReference type="InterPro" id="IPR006597">
    <property type="entry name" value="Sel1-like"/>
</dbReference>
<dbReference type="KEGG" id="nzl:D0T92_01235"/>
<sequence length="218" mass="25145">MKKVISLIILSIINILFSYSYGSNKDDIQVCKQYEVRSEFKRLKDCLYPYAKNGNAKAQLILGTLYSDGLGTKKDLSKAQNWYYHAANQNIPEAQYLLGLTYSEKNEFTKSKFWLLKAAKQNYAPAQNQLGVMNLYPYKMKEVKSSPNYKEALYWFKRAALLNNTDAYYWLGVMYYQGLGVDKNHTLALKYLKKAEQKGNQKAITALETLKNSSYNKP</sequence>
<dbReference type="Pfam" id="PF08238">
    <property type="entry name" value="Sel1"/>
    <property type="match status" value="4"/>
</dbReference>
<dbReference type="AlphaFoldDB" id="A0A5J6PWS7"/>
<dbReference type="SMART" id="SM00671">
    <property type="entry name" value="SEL1"/>
    <property type="match status" value="4"/>
</dbReference>
<keyword evidence="2" id="KW-1185">Reference proteome</keyword>
<dbReference type="SUPFAM" id="SSF81901">
    <property type="entry name" value="HCP-like"/>
    <property type="match status" value="1"/>
</dbReference>
<name>A0A5J6PWS7_9NEIS</name>
<gene>
    <name evidence="1" type="ORF">D0T92_01235</name>
</gene>
<dbReference type="PANTHER" id="PTHR11102:SF160">
    <property type="entry name" value="ERAD-ASSOCIATED E3 UBIQUITIN-PROTEIN LIGASE COMPONENT HRD3"/>
    <property type="match status" value="1"/>
</dbReference>
<dbReference type="InterPro" id="IPR050767">
    <property type="entry name" value="Sel1_AlgK"/>
</dbReference>
<evidence type="ECO:0000313" key="2">
    <source>
        <dbReference type="Proteomes" id="UP000325713"/>
    </source>
</evidence>
<proteinExistence type="predicted"/>
<evidence type="ECO:0000313" key="1">
    <source>
        <dbReference type="EMBL" id="QEY25297.1"/>
    </source>
</evidence>
<dbReference type="EMBL" id="CP031700">
    <property type="protein sequence ID" value="QEY25297.1"/>
    <property type="molecule type" value="Genomic_DNA"/>
</dbReference>
<dbReference type="PANTHER" id="PTHR11102">
    <property type="entry name" value="SEL-1-LIKE PROTEIN"/>
    <property type="match status" value="1"/>
</dbReference>
<protein>
    <submittedName>
        <fullName evidence="1">Sel1 repeat family protein</fullName>
    </submittedName>
</protein>